<dbReference type="GO" id="GO:0030170">
    <property type="term" value="F:pyridoxal phosphate binding"/>
    <property type="evidence" value="ECO:0007669"/>
    <property type="project" value="TreeGrafter"/>
</dbReference>
<gene>
    <name evidence="4" type="ORF">A3C25_05035</name>
</gene>
<evidence type="ECO:0000313" key="5">
    <source>
        <dbReference type="Proteomes" id="UP000177913"/>
    </source>
</evidence>
<feature type="active site" description="Proton acceptor" evidence="1">
    <location>
        <position position="185"/>
    </location>
</feature>
<dbReference type="SUPFAM" id="SSF53383">
    <property type="entry name" value="PLP-dependent transferases"/>
    <property type="match status" value="1"/>
</dbReference>
<keyword evidence="2 3" id="KW-0663">Pyridoxal phosphate</keyword>
<evidence type="ECO:0000256" key="1">
    <source>
        <dbReference type="PIRSR" id="PIRSR000390-1"/>
    </source>
</evidence>
<dbReference type="InterPro" id="IPR015424">
    <property type="entry name" value="PyrdxlP-dep_Trfase"/>
</dbReference>
<dbReference type="CDD" id="cd00616">
    <property type="entry name" value="AHBA_syn"/>
    <property type="match status" value="1"/>
</dbReference>
<evidence type="ECO:0000256" key="3">
    <source>
        <dbReference type="RuleBase" id="RU004508"/>
    </source>
</evidence>
<dbReference type="AlphaFoldDB" id="A0A1F7GY99"/>
<dbReference type="Pfam" id="PF01041">
    <property type="entry name" value="DegT_DnrJ_EryC1"/>
    <property type="match status" value="1"/>
</dbReference>
<dbReference type="InterPro" id="IPR000653">
    <property type="entry name" value="DegT/StrS_aminotransferase"/>
</dbReference>
<dbReference type="InterPro" id="IPR015421">
    <property type="entry name" value="PyrdxlP-dep_Trfase_major"/>
</dbReference>
<dbReference type="Proteomes" id="UP000177913">
    <property type="component" value="Unassembled WGS sequence"/>
</dbReference>
<comment type="caution">
    <text evidence="4">The sequence shown here is derived from an EMBL/GenBank/DDBJ whole genome shotgun (WGS) entry which is preliminary data.</text>
</comment>
<evidence type="ECO:0008006" key="6">
    <source>
        <dbReference type="Google" id="ProtNLM"/>
    </source>
</evidence>
<dbReference type="EMBL" id="MFZO01000039">
    <property type="protein sequence ID" value="OGK24050.1"/>
    <property type="molecule type" value="Genomic_DNA"/>
</dbReference>
<dbReference type="Gene3D" id="3.90.1150.10">
    <property type="entry name" value="Aspartate Aminotransferase, domain 1"/>
    <property type="match status" value="1"/>
</dbReference>
<protein>
    <recommendedName>
        <fullName evidence="6">Aminotransferase DegT</fullName>
    </recommendedName>
</protein>
<evidence type="ECO:0000256" key="2">
    <source>
        <dbReference type="PIRSR" id="PIRSR000390-2"/>
    </source>
</evidence>
<sequence>MFKIPISKPNLTQQDFLEIKKCFDSSWISSKSPWVEKFENSFAKHVAKTKYATSVNSGTSGLFLALKALRVGPGDEVILPTLTMIATVNAITLTGAKPVLVDSASKDDWNINPDKIAEKISKKTKVIMPVHLYGYPCDMEAINSLARKYKLFVIEDAAEAMGAVYKGRFVGSLSDVSCFSLYSNKIITTGNGGIVCTNNKKIYGLINKLKFFDYNSETHFRHKIIGYNMVLSSLQAALGLSQTKSFVKCLKKRRQIFSWYKKALNHTDLKFINPDKDSLPNYWFPTIVAKNKLSKTKTARALTENFIETRGFFLPIHLQPAYKNDYSKEHYPVAEYFFERGLLLPSYYNLMNYQVVNICRIILRSLVN</sequence>
<proteinExistence type="inferred from homology"/>
<organism evidence="4 5">
    <name type="scientific">Candidatus Roizmanbacteria bacterium RIFCSPHIGHO2_02_FULL_38_11</name>
    <dbReference type="NCBI Taxonomy" id="1802039"/>
    <lineage>
        <taxon>Bacteria</taxon>
        <taxon>Candidatus Roizmaniibacteriota</taxon>
    </lineage>
</organism>
<dbReference type="Gene3D" id="3.40.640.10">
    <property type="entry name" value="Type I PLP-dependent aspartate aminotransferase-like (Major domain)"/>
    <property type="match status" value="1"/>
</dbReference>
<feature type="modified residue" description="N6-(pyridoxal phosphate)lysine" evidence="2">
    <location>
        <position position="185"/>
    </location>
</feature>
<dbReference type="PANTHER" id="PTHR30244">
    <property type="entry name" value="TRANSAMINASE"/>
    <property type="match status" value="1"/>
</dbReference>
<dbReference type="PIRSF" id="PIRSF000390">
    <property type="entry name" value="PLP_StrS"/>
    <property type="match status" value="1"/>
</dbReference>
<dbReference type="PANTHER" id="PTHR30244:SF34">
    <property type="entry name" value="DTDP-4-AMINO-4,6-DIDEOXYGALACTOSE TRANSAMINASE"/>
    <property type="match status" value="1"/>
</dbReference>
<comment type="similarity">
    <text evidence="3">Belongs to the DegT/DnrJ/EryC1 family.</text>
</comment>
<accession>A0A1F7GY99</accession>
<evidence type="ECO:0000313" key="4">
    <source>
        <dbReference type="EMBL" id="OGK24050.1"/>
    </source>
</evidence>
<dbReference type="InterPro" id="IPR015422">
    <property type="entry name" value="PyrdxlP-dep_Trfase_small"/>
</dbReference>
<name>A0A1F7GY99_9BACT</name>
<reference evidence="4 5" key="1">
    <citation type="journal article" date="2016" name="Nat. Commun.">
        <title>Thousands of microbial genomes shed light on interconnected biogeochemical processes in an aquifer system.</title>
        <authorList>
            <person name="Anantharaman K."/>
            <person name="Brown C.T."/>
            <person name="Hug L.A."/>
            <person name="Sharon I."/>
            <person name="Castelle C.J."/>
            <person name="Probst A.J."/>
            <person name="Thomas B.C."/>
            <person name="Singh A."/>
            <person name="Wilkins M.J."/>
            <person name="Karaoz U."/>
            <person name="Brodie E.L."/>
            <person name="Williams K.H."/>
            <person name="Hubbard S.S."/>
            <person name="Banfield J.F."/>
        </authorList>
    </citation>
    <scope>NUCLEOTIDE SEQUENCE [LARGE SCALE GENOMIC DNA]</scope>
</reference>
<dbReference type="GO" id="GO:0008483">
    <property type="term" value="F:transaminase activity"/>
    <property type="evidence" value="ECO:0007669"/>
    <property type="project" value="TreeGrafter"/>
</dbReference>
<dbReference type="GO" id="GO:0000271">
    <property type="term" value="P:polysaccharide biosynthetic process"/>
    <property type="evidence" value="ECO:0007669"/>
    <property type="project" value="TreeGrafter"/>
</dbReference>